<keyword evidence="9" id="KW-0407">Ion channel</keyword>
<proteinExistence type="inferred from homology"/>
<evidence type="ECO:0000256" key="3">
    <source>
        <dbReference type="ARBA" id="ARBA00022448"/>
    </source>
</evidence>
<dbReference type="PRINTS" id="PR01307">
    <property type="entry name" value="P2XRECEPTOR"/>
</dbReference>
<evidence type="ECO:0000256" key="14">
    <source>
        <dbReference type="SAM" id="Phobius"/>
    </source>
</evidence>
<evidence type="ECO:0000256" key="1">
    <source>
        <dbReference type="ARBA" id="ARBA00004308"/>
    </source>
</evidence>
<feature type="transmembrane region" description="Helical" evidence="14">
    <location>
        <begin position="357"/>
        <end position="383"/>
    </location>
</feature>
<comment type="subcellular location">
    <subcellularLocation>
        <location evidence="1">Endomembrane system</location>
    </subcellularLocation>
</comment>
<feature type="glycosylation site" description="N-linked (GlcNAc...) asparagine" evidence="12">
    <location>
        <position position="200"/>
    </location>
</feature>
<dbReference type="AlphaFoldDB" id="A0A2C9M3W4"/>
<keyword evidence="8" id="KW-1071">Ligand-gated ion channel</keyword>
<dbReference type="OrthoDB" id="494673at2759"/>
<dbReference type="PANTHER" id="PTHR10125:SF31">
    <property type="entry name" value="P2X RECEPTOR E"/>
    <property type="match status" value="1"/>
</dbReference>
<dbReference type="Gene3D" id="1.10.287.940">
    <property type="entry name" value="atp-gated p2x4 ion channel"/>
    <property type="match status" value="1"/>
</dbReference>
<dbReference type="InterPro" id="IPR001429">
    <property type="entry name" value="P2X_purnocptor"/>
</dbReference>
<keyword evidence="7 14" id="KW-0472">Membrane</keyword>
<dbReference type="GO" id="GO:0098794">
    <property type="term" value="C:postsynapse"/>
    <property type="evidence" value="ECO:0007669"/>
    <property type="project" value="GOC"/>
</dbReference>
<keyword evidence="4 14" id="KW-0812">Transmembrane</keyword>
<keyword evidence="10" id="KW-0547">Nucleotide-binding</keyword>
<dbReference type="GlyCosmos" id="A0A2C9M3W4">
    <property type="glycosylation" value="1 site, No reported glycans"/>
</dbReference>
<reference evidence="15" key="1">
    <citation type="submission" date="2020-05" db="UniProtKB">
        <authorList>
            <consortium name="EnsemblMetazoa"/>
        </authorList>
    </citation>
    <scope>IDENTIFICATION</scope>
    <source>
        <strain evidence="15">BB02</strain>
    </source>
</reference>
<dbReference type="Gene3D" id="2.60.490.10">
    <property type="entry name" value="atp-gated p2x4 ion channel domain"/>
    <property type="match status" value="1"/>
</dbReference>
<evidence type="ECO:0000256" key="5">
    <source>
        <dbReference type="ARBA" id="ARBA00022989"/>
    </source>
</evidence>
<dbReference type="PIRSF" id="PIRSF005713">
    <property type="entry name" value="P2X_purinoceptor"/>
    <property type="match status" value="1"/>
</dbReference>
<keyword evidence="6" id="KW-0406">Ion transport</keyword>
<feature type="disulfide bond" evidence="11">
    <location>
        <begin position="236"/>
        <end position="248"/>
    </location>
</feature>
<dbReference type="InterPro" id="IPR059116">
    <property type="entry name" value="P2X_receptor"/>
</dbReference>
<evidence type="ECO:0000313" key="16">
    <source>
        <dbReference type="Proteomes" id="UP000076420"/>
    </source>
</evidence>
<accession>A0A2C9M3W4</accession>
<dbReference type="GO" id="GO:0012505">
    <property type="term" value="C:endomembrane system"/>
    <property type="evidence" value="ECO:0007669"/>
    <property type="project" value="UniProtKB-SubCell"/>
</dbReference>
<dbReference type="Pfam" id="PF00864">
    <property type="entry name" value="P2X_receptor"/>
    <property type="match status" value="1"/>
</dbReference>
<keyword evidence="5 14" id="KW-1133">Transmembrane helix</keyword>
<feature type="transmembrane region" description="Helical" evidence="14">
    <location>
        <begin position="39"/>
        <end position="59"/>
    </location>
</feature>
<evidence type="ECO:0000256" key="10">
    <source>
        <dbReference type="PIRSR" id="PIRSR005713-1"/>
    </source>
</evidence>
<sequence>MSESRISLDLRSVCSCVASTLFEYYTPRIVHIKSKKVGFINRFLQLVILSYIIGYVIVYKKGYQEFDTCQSAITTKLKGVVFSNLSHLSDIGVRTWDVADYVIPPQEIGATFVMTNVIPTLNQTQSTCPEDPTIDGSFCIDDSSCPQGKILDKGNGPFTGKCVNSANEKSHVCEIYGWCLVEDDSRYKNMTDPVLSGSHNFTMFIKNNIEFPKFGVRRRNLPDVATNESTAFINNCTYNATDPQAKYCPFFRLDTIVQGAGYPYSAVAVEGGVIEVVINWDCNLDFSVDDCLPEYSFKRLDRGDYSISRGFNFRYADYYAVKENDTFKQYRNLYKATGIIFVINVQGKAGKFSIIPLLLNFGSGLALLALTTVICDLIVLYVLKAKKYYREHKYLLVESQESFQILHDDSDQGSHREVKRRHHNPSVGTSYEGHGTDT</sequence>
<dbReference type="RefSeq" id="XP_013091481.2">
    <property type="nucleotide sequence ID" value="XM_013236027.2"/>
</dbReference>
<evidence type="ECO:0000256" key="6">
    <source>
        <dbReference type="ARBA" id="ARBA00023065"/>
    </source>
</evidence>
<keyword evidence="3" id="KW-0813">Transport</keyword>
<feature type="disulfide bond" evidence="11">
    <location>
        <begin position="282"/>
        <end position="291"/>
    </location>
</feature>
<evidence type="ECO:0000256" key="13">
    <source>
        <dbReference type="SAM" id="MobiDB-lite"/>
    </source>
</evidence>
<feature type="disulfide bond" evidence="11">
    <location>
        <begin position="139"/>
        <end position="162"/>
    </location>
</feature>
<organism evidence="15 16">
    <name type="scientific">Biomphalaria glabrata</name>
    <name type="common">Bloodfluke planorb</name>
    <name type="synonym">Freshwater snail</name>
    <dbReference type="NCBI Taxonomy" id="6526"/>
    <lineage>
        <taxon>Eukaryota</taxon>
        <taxon>Metazoa</taxon>
        <taxon>Spiralia</taxon>
        <taxon>Lophotrochozoa</taxon>
        <taxon>Mollusca</taxon>
        <taxon>Gastropoda</taxon>
        <taxon>Heterobranchia</taxon>
        <taxon>Euthyneura</taxon>
        <taxon>Panpulmonata</taxon>
        <taxon>Hygrophila</taxon>
        <taxon>Lymnaeoidea</taxon>
        <taxon>Planorbidae</taxon>
        <taxon>Biomphalaria</taxon>
    </lineage>
</organism>
<evidence type="ECO:0000256" key="7">
    <source>
        <dbReference type="ARBA" id="ARBA00023136"/>
    </source>
</evidence>
<dbReference type="EnsemblMetazoa" id="BGLB038222-RC">
    <property type="protein sequence ID" value="BGLB038222-PC"/>
    <property type="gene ID" value="BGLB038222"/>
</dbReference>
<evidence type="ECO:0000313" key="15">
    <source>
        <dbReference type="EnsemblMetazoa" id="BGLB038222-PC"/>
    </source>
</evidence>
<protein>
    <submittedName>
        <fullName evidence="15">Uncharacterized protein</fullName>
    </submittedName>
</protein>
<comment type="similarity">
    <text evidence="2">Belongs to the P2X receptor family.</text>
</comment>
<dbReference type="KEGG" id="bgt:106075112"/>
<evidence type="ECO:0000256" key="2">
    <source>
        <dbReference type="ARBA" id="ARBA00009848"/>
    </source>
</evidence>
<keyword evidence="10" id="KW-0067">ATP-binding</keyword>
<feature type="disulfide bond" evidence="11">
    <location>
        <begin position="128"/>
        <end position="179"/>
    </location>
</feature>
<dbReference type="STRING" id="6526.A0A2C9M3W4"/>
<dbReference type="VEuPathDB" id="VectorBase:BGLB038222"/>
<dbReference type="GO" id="GO:0033198">
    <property type="term" value="P:response to ATP"/>
    <property type="evidence" value="ECO:0007669"/>
    <property type="project" value="InterPro"/>
</dbReference>
<dbReference type="GO" id="GO:0005524">
    <property type="term" value="F:ATP binding"/>
    <property type="evidence" value="ECO:0007669"/>
    <property type="project" value="UniProtKB-KW"/>
</dbReference>
<feature type="region of interest" description="Disordered" evidence="13">
    <location>
        <begin position="414"/>
        <end position="438"/>
    </location>
</feature>
<dbReference type="GO" id="GO:0005886">
    <property type="term" value="C:plasma membrane"/>
    <property type="evidence" value="ECO:0007669"/>
    <property type="project" value="InterPro"/>
</dbReference>
<evidence type="ECO:0000256" key="11">
    <source>
        <dbReference type="PIRSR" id="PIRSR005713-2"/>
    </source>
</evidence>
<dbReference type="GO" id="GO:0070588">
    <property type="term" value="P:calcium ion transmembrane transport"/>
    <property type="evidence" value="ECO:0007669"/>
    <property type="project" value="TreeGrafter"/>
</dbReference>
<feature type="binding site" evidence="10">
    <location>
        <begin position="312"/>
        <end position="314"/>
    </location>
    <ligand>
        <name>ATP</name>
        <dbReference type="ChEBI" id="CHEBI:30616"/>
        <note>ligand shared between two neighboring subunits of the homotrimer</note>
    </ligand>
</feature>
<evidence type="ECO:0000256" key="4">
    <source>
        <dbReference type="ARBA" id="ARBA00022692"/>
    </source>
</evidence>
<dbReference type="NCBIfam" id="TIGR00863">
    <property type="entry name" value="P2X"/>
    <property type="match status" value="1"/>
</dbReference>
<name>A0A2C9M3W4_BIOGL</name>
<feature type="disulfide bond" evidence="11">
    <location>
        <begin position="145"/>
        <end position="173"/>
    </location>
</feature>
<dbReference type="VEuPathDB" id="VectorBase:BGLAX_029879"/>
<dbReference type="PANTHER" id="PTHR10125">
    <property type="entry name" value="P2X PURINOCEPTOR"/>
    <property type="match status" value="1"/>
</dbReference>
<evidence type="ECO:0000256" key="12">
    <source>
        <dbReference type="PIRSR" id="PIRSR005713-3"/>
    </source>
</evidence>
<dbReference type="Proteomes" id="UP000076420">
    <property type="component" value="Unassembled WGS sequence"/>
</dbReference>
<feature type="binding site" evidence="10">
    <location>
        <position position="335"/>
    </location>
    <ligand>
        <name>ATP</name>
        <dbReference type="ChEBI" id="CHEBI:30616"/>
        <note>ligand shared between two neighboring subunits of the homotrimer</note>
    </ligand>
</feature>
<gene>
    <name evidence="15" type="primary">106075112</name>
</gene>
<dbReference type="GO" id="GO:0001614">
    <property type="term" value="F:purinergic nucleotide receptor activity"/>
    <property type="evidence" value="ECO:0007669"/>
    <property type="project" value="InterPro"/>
</dbReference>
<feature type="binding site" evidence="10">
    <location>
        <position position="202"/>
    </location>
    <ligand>
        <name>ATP</name>
        <dbReference type="ChEBI" id="CHEBI:30616"/>
        <note>ligand shared between two neighboring subunits of the homotrimer</note>
    </ligand>
</feature>
<evidence type="ECO:0000256" key="8">
    <source>
        <dbReference type="ARBA" id="ARBA00023286"/>
    </source>
</evidence>
<dbReference type="InterPro" id="IPR027309">
    <property type="entry name" value="P2X_extracellular_dom_sf"/>
</dbReference>
<dbReference type="GO" id="GO:0004931">
    <property type="term" value="F:extracellularly ATP-gated monoatomic cation channel activity"/>
    <property type="evidence" value="ECO:0007669"/>
    <property type="project" value="InterPro"/>
</dbReference>
<feature type="binding site" evidence="10">
    <location>
        <begin position="76"/>
        <end position="78"/>
    </location>
    <ligand>
        <name>ATP</name>
        <dbReference type="ChEBI" id="CHEBI:30616"/>
        <note>ligand shared between two neighboring subunits of the homotrimer</note>
    </ligand>
</feature>
<evidence type="ECO:0000256" key="9">
    <source>
        <dbReference type="ARBA" id="ARBA00023303"/>
    </source>
</evidence>
<keyword evidence="11" id="KW-1015">Disulfide bond</keyword>